<proteinExistence type="predicted"/>
<reference evidence="2 3" key="1">
    <citation type="journal article" date="2014" name="Genome Announc.">
        <title>Draft genome sequences of the altered schaedler flora, a defined bacterial community from gnotobiotic mice.</title>
        <authorList>
            <person name="Wannemuehler M.J."/>
            <person name="Overstreet A.M."/>
            <person name="Ward D.V."/>
            <person name="Phillips G.J."/>
        </authorList>
    </citation>
    <scope>NUCLEOTIDE SEQUENCE [LARGE SCALE GENOMIC DNA]</scope>
    <source>
        <strain evidence="2 3">ASF492</strain>
    </source>
</reference>
<dbReference type="eggNOG" id="ENOG50344H3">
    <property type="taxonomic scope" value="Bacteria"/>
</dbReference>
<evidence type="ECO:0000256" key="1">
    <source>
        <dbReference type="SAM" id="SignalP"/>
    </source>
</evidence>
<feature type="signal peptide" evidence="1">
    <location>
        <begin position="1"/>
        <end position="28"/>
    </location>
</feature>
<dbReference type="Proteomes" id="UP000012589">
    <property type="component" value="Unassembled WGS sequence"/>
</dbReference>
<protein>
    <submittedName>
        <fullName evidence="2">Uncharacterized protein</fullName>
    </submittedName>
</protein>
<feature type="chain" id="PRO_5004114080" evidence="1">
    <location>
        <begin position="29"/>
        <end position="232"/>
    </location>
</feature>
<dbReference type="HOGENOM" id="CLU_1014652_0_0_9"/>
<keyword evidence="3" id="KW-1185">Reference proteome</keyword>
<evidence type="ECO:0000313" key="2">
    <source>
        <dbReference type="EMBL" id="EMZ24168.1"/>
    </source>
</evidence>
<dbReference type="EMBL" id="AQFT01000100">
    <property type="protein sequence ID" value="EMZ24168.1"/>
    <property type="molecule type" value="Genomic_DNA"/>
</dbReference>
<evidence type="ECO:0000313" key="3">
    <source>
        <dbReference type="Proteomes" id="UP000012589"/>
    </source>
</evidence>
<organism evidence="2 3">
    <name type="scientific">Eubacterium plexicaudatum ASF492</name>
    <dbReference type="NCBI Taxonomy" id="1235802"/>
    <lineage>
        <taxon>Bacteria</taxon>
        <taxon>Bacillati</taxon>
        <taxon>Bacillota</taxon>
        <taxon>Clostridia</taxon>
        <taxon>Eubacteriales</taxon>
        <taxon>Eubacteriaceae</taxon>
        <taxon>Eubacterium</taxon>
    </lineage>
</organism>
<name>N2ACH6_9FIRM</name>
<accession>N2ACH6</accession>
<dbReference type="OrthoDB" id="2085231at2"/>
<comment type="caution">
    <text evidence="2">The sequence shown here is derived from an EMBL/GenBank/DDBJ whole genome shotgun (WGS) entry which is preliminary data.</text>
</comment>
<keyword evidence="1" id="KW-0732">Signal</keyword>
<gene>
    <name evidence="2" type="ORF">C823_03446</name>
</gene>
<dbReference type="PATRIC" id="fig|1235802.3.peg.3629"/>
<dbReference type="AlphaFoldDB" id="N2ACH6"/>
<sequence length="232" mass="26268">MKKTAKKISVICLTMVLMFCVIPVSVQAQTAYMKKMNISWDLKPDRKVKFQSYWAGIGYKDGLVTLKDYKITDAEEGYRHLTFTVVFENSKEGFRPSEVHDLLQSDIWEKYEDTGGYYNVTLVDYTTGRCLENTSNGKDVTVEISDAVQTGEKKYKDSDGCSLVCYKKTTWKAAVTYPKDYKGLCIVVGGANKNVFDSDFDYDGYYAGDVKFGKSVFYSMINKKVAHALRVG</sequence>